<protein>
    <submittedName>
        <fullName evidence="1">Uncharacterized protein</fullName>
    </submittedName>
</protein>
<sequence>MPLTFTKCKRRFDVTAKITQFHGGARPVTLFERTTVVWSYGPSLYHLTDPLCIEVGMHKRDVNISILYVREHSFEEYSPAQMGIMMAQEGGYGFSDNPYANSGGSKADADAWDAAFSKERKLQER</sequence>
<organism evidence="1">
    <name type="scientific">Pseudomonas phage HRDY3</name>
    <dbReference type="NCBI Taxonomy" id="3236930"/>
    <lineage>
        <taxon>Viruses</taxon>
    </lineage>
</organism>
<name>A0AB39CEV7_9VIRU</name>
<evidence type="ECO:0000313" key="1">
    <source>
        <dbReference type="EMBL" id="XDJ15372.1"/>
    </source>
</evidence>
<reference evidence="1" key="1">
    <citation type="submission" date="2024-07" db="EMBL/GenBank/DDBJ databases">
        <authorList>
            <person name="Bringhurst R.M."/>
            <person name="Homer T.E."/>
        </authorList>
    </citation>
    <scope>NUCLEOTIDE SEQUENCE</scope>
</reference>
<dbReference type="EMBL" id="PQ015379">
    <property type="protein sequence ID" value="XDJ15372.1"/>
    <property type="molecule type" value="Genomic_DNA"/>
</dbReference>
<accession>A0AB39CEV7</accession>
<proteinExistence type="predicted"/>